<sequence length="236" mass="26678">MRIAAVDDDPAQLDLVRAVVASMGHDCHLFSDGQSLLRMLPRETFDLFIVDWELPDISGPAVIRSIRNMAVAPMPILMMTNRSDERDIIEGLNCGADDYMVKSARVGELRARLMALLRRGGHSLPPKEHQWGPYRFLAQDRRVWIDGEEVPALPTKEFDLALILFRNLGRLLSRGHLIEAVWGIDADISSRSLDVYMSHVRSKLRLRAESGYRLVSIYNHGYRLEDMSLAPAKATV</sequence>
<evidence type="ECO:0000256" key="1">
    <source>
        <dbReference type="ARBA" id="ARBA00022553"/>
    </source>
</evidence>
<dbReference type="AlphaFoldDB" id="A0ABD4Z2Q0"/>
<gene>
    <name evidence="8" type="ORF">N5C72_28575</name>
</gene>
<organism evidence="8 9">
    <name type="scientific">Achromobacter mucicolens</name>
    <dbReference type="NCBI Taxonomy" id="1389922"/>
    <lineage>
        <taxon>Bacteria</taxon>
        <taxon>Pseudomonadati</taxon>
        <taxon>Pseudomonadota</taxon>
        <taxon>Betaproteobacteria</taxon>
        <taxon>Burkholderiales</taxon>
        <taxon>Alcaligenaceae</taxon>
        <taxon>Achromobacter</taxon>
    </lineage>
</organism>
<evidence type="ECO:0000313" key="9">
    <source>
        <dbReference type="Proteomes" id="UP001158644"/>
    </source>
</evidence>
<feature type="DNA-binding region" description="OmpR/PhoB-type" evidence="5">
    <location>
        <begin position="126"/>
        <end position="226"/>
    </location>
</feature>
<dbReference type="InterPro" id="IPR036388">
    <property type="entry name" value="WH-like_DNA-bd_sf"/>
</dbReference>
<evidence type="ECO:0000313" key="8">
    <source>
        <dbReference type="EMBL" id="MDH1182052.1"/>
    </source>
</evidence>
<dbReference type="SUPFAM" id="SSF46894">
    <property type="entry name" value="C-terminal effector domain of the bipartite response regulators"/>
    <property type="match status" value="1"/>
</dbReference>
<dbReference type="GO" id="GO:0000160">
    <property type="term" value="P:phosphorelay signal transduction system"/>
    <property type="evidence" value="ECO:0007669"/>
    <property type="project" value="UniProtKB-KW"/>
</dbReference>
<evidence type="ECO:0000256" key="3">
    <source>
        <dbReference type="ARBA" id="ARBA00023125"/>
    </source>
</evidence>
<dbReference type="CDD" id="cd00383">
    <property type="entry name" value="trans_reg_C"/>
    <property type="match status" value="1"/>
</dbReference>
<dbReference type="PROSITE" id="PS51755">
    <property type="entry name" value="OMPR_PHOB"/>
    <property type="match status" value="1"/>
</dbReference>
<evidence type="ECO:0000256" key="5">
    <source>
        <dbReference type="PROSITE-ProRule" id="PRU01091"/>
    </source>
</evidence>
<dbReference type="Gene3D" id="6.10.250.690">
    <property type="match status" value="1"/>
</dbReference>
<dbReference type="EMBL" id="JAOBZK010000091">
    <property type="protein sequence ID" value="MDH1182052.1"/>
    <property type="molecule type" value="Genomic_DNA"/>
</dbReference>
<accession>A0ABD4Z2Q0</accession>
<dbReference type="Pfam" id="PF00072">
    <property type="entry name" value="Response_reg"/>
    <property type="match status" value="1"/>
</dbReference>
<dbReference type="InterPro" id="IPR001789">
    <property type="entry name" value="Sig_transdc_resp-reg_receiver"/>
</dbReference>
<keyword evidence="1 4" id="KW-0597">Phosphoprotein</keyword>
<name>A0ABD4Z2Q0_9BURK</name>
<dbReference type="InterPro" id="IPR011006">
    <property type="entry name" value="CheY-like_superfamily"/>
</dbReference>
<evidence type="ECO:0000256" key="2">
    <source>
        <dbReference type="ARBA" id="ARBA00023012"/>
    </source>
</evidence>
<dbReference type="RefSeq" id="WP_279992426.1">
    <property type="nucleotide sequence ID" value="NZ_JAOBZK010000091.1"/>
</dbReference>
<dbReference type="InterPro" id="IPR039420">
    <property type="entry name" value="WalR-like"/>
</dbReference>
<feature type="domain" description="OmpR/PhoB-type" evidence="7">
    <location>
        <begin position="126"/>
        <end position="226"/>
    </location>
</feature>
<dbReference type="Proteomes" id="UP001158644">
    <property type="component" value="Unassembled WGS sequence"/>
</dbReference>
<dbReference type="PROSITE" id="PS50110">
    <property type="entry name" value="RESPONSE_REGULATORY"/>
    <property type="match status" value="1"/>
</dbReference>
<dbReference type="InterPro" id="IPR001867">
    <property type="entry name" value="OmpR/PhoB-type_DNA-bd"/>
</dbReference>
<evidence type="ECO:0000259" key="6">
    <source>
        <dbReference type="PROSITE" id="PS50110"/>
    </source>
</evidence>
<dbReference type="SUPFAM" id="SSF52172">
    <property type="entry name" value="CheY-like"/>
    <property type="match status" value="1"/>
</dbReference>
<feature type="modified residue" description="4-aspartylphosphate" evidence="4">
    <location>
        <position position="51"/>
    </location>
</feature>
<keyword evidence="3 5" id="KW-0238">DNA-binding</keyword>
<dbReference type="Pfam" id="PF00486">
    <property type="entry name" value="Trans_reg_C"/>
    <property type="match status" value="1"/>
</dbReference>
<dbReference type="GO" id="GO:0003677">
    <property type="term" value="F:DNA binding"/>
    <property type="evidence" value="ECO:0007669"/>
    <property type="project" value="UniProtKB-UniRule"/>
</dbReference>
<proteinExistence type="predicted"/>
<dbReference type="Gene3D" id="1.10.10.10">
    <property type="entry name" value="Winged helix-like DNA-binding domain superfamily/Winged helix DNA-binding domain"/>
    <property type="match status" value="1"/>
</dbReference>
<dbReference type="Gene3D" id="3.40.50.2300">
    <property type="match status" value="1"/>
</dbReference>
<protein>
    <submittedName>
        <fullName evidence="8">Response regulator transcription factor</fullName>
    </submittedName>
</protein>
<dbReference type="PANTHER" id="PTHR48111:SF40">
    <property type="entry name" value="PHOSPHATE REGULON TRANSCRIPTIONAL REGULATORY PROTEIN PHOB"/>
    <property type="match status" value="1"/>
</dbReference>
<keyword evidence="2" id="KW-0902">Two-component regulatory system</keyword>
<reference evidence="8 9" key="1">
    <citation type="submission" date="2022-09" db="EMBL/GenBank/DDBJ databases">
        <title>Intensive care unit water sources are persistently colonized with multi-drug resistant bacteria and are the site of extensive horizontal gene transfer of antibiotic resistance genes.</title>
        <authorList>
            <person name="Diorio-Toth L."/>
        </authorList>
    </citation>
    <scope>NUCLEOTIDE SEQUENCE [LARGE SCALE GENOMIC DNA]</scope>
    <source>
        <strain evidence="8 9">GD03967</strain>
    </source>
</reference>
<comment type="caution">
    <text evidence="8">The sequence shown here is derived from an EMBL/GenBank/DDBJ whole genome shotgun (WGS) entry which is preliminary data.</text>
</comment>
<dbReference type="CDD" id="cd17574">
    <property type="entry name" value="REC_OmpR"/>
    <property type="match status" value="1"/>
</dbReference>
<evidence type="ECO:0000256" key="4">
    <source>
        <dbReference type="PROSITE-ProRule" id="PRU00169"/>
    </source>
</evidence>
<dbReference type="SMART" id="SM00862">
    <property type="entry name" value="Trans_reg_C"/>
    <property type="match status" value="1"/>
</dbReference>
<dbReference type="PANTHER" id="PTHR48111">
    <property type="entry name" value="REGULATOR OF RPOS"/>
    <property type="match status" value="1"/>
</dbReference>
<feature type="domain" description="Response regulatory" evidence="6">
    <location>
        <begin position="2"/>
        <end position="117"/>
    </location>
</feature>
<evidence type="ECO:0000259" key="7">
    <source>
        <dbReference type="PROSITE" id="PS51755"/>
    </source>
</evidence>
<dbReference type="InterPro" id="IPR016032">
    <property type="entry name" value="Sig_transdc_resp-reg_C-effctor"/>
</dbReference>
<dbReference type="SMART" id="SM00448">
    <property type="entry name" value="REC"/>
    <property type="match status" value="1"/>
</dbReference>